<comment type="caution">
    <text evidence="1">The sequence shown here is derived from an EMBL/GenBank/DDBJ whole genome shotgun (WGS) entry which is preliminary data.</text>
</comment>
<accession>A0A9J6AYQ8</accession>
<proteinExistence type="predicted"/>
<dbReference type="Proteomes" id="UP000824120">
    <property type="component" value="Chromosome 1"/>
</dbReference>
<name>A0A9J6AYQ8_SOLCO</name>
<dbReference type="EMBL" id="JACXVP010000001">
    <property type="protein sequence ID" value="KAG5629717.1"/>
    <property type="molecule type" value="Genomic_DNA"/>
</dbReference>
<evidence type="ECO:0000313" key="2">
    <source>
        <dbReference type="Proteomes" id="UP000824120"/>
    </source>
</evidence>
<organism evidence="1 2">
    <name type="scientific">Solanum commersonii</name>
    <name type="common">Commerson's wild potato</name>
    <name type="synonym">Commerson's nightshade</name>
    <dbReference type="NCBI Taxonomy" id="4109"/>
    <lineage>
        <taxon>Eukaryota</taxon>
        <taxon>Viridiplantae</taxon>
        <taxon>Streptophyta</taxon>
        <taxon>Embryophyta</taxon>
        <taxon>Tracheophyta</taxon>
        <taxon>Spermatophyta</taxon>
        <taxon>Magnoliopsida</taxon>
        <taxon>eudicotyledons</taxon>
        <taxon>Gunneridae</taxon>
        <taxon>Pentapetalae</taxon>
        <taxon>asterids</taxon>
        <taxon>lamiids</taxon>
        <taxon>Solanales</taxon>
        <taxon>Solanaceae</taxon>
        <taxon>Solanoideae</taxon>
        <taxon>Solaneae</taxon>
        <taxon>Solanum</taxon>
    </lineage>
</organism>
<dbReference type="AlphaFoldDB" id="A0A9J6AYQ8"/>
<sequence>MQIALYPEFKIKKDREGVPKVAFWTWASVPRITSEDPASPETTTKCVHTREACTTASIMTASVSVSPHLQLSQSPQASLHQSLPLTQAPLFAPFYPHVRNTKALYGRVDEFIKIYVSFF</sequence>
<protein>
    <submittedName>
        <fullName evidence="1">Uncharacterized protein</fullName>
    </submittedName>
</protein>
<keyword evidence="2" id="KW-1185">Reference proteome</keyword>
<gene>
    <name evidence="1" type="ORF">H5410_001434</name>
</gene>
<evidence type="ECO:0000313" key="1">
    <source>
        <dbReference type="EMBL" id="KAG5629717.1"/>
    </source>
</evidence>
<reference evidence="1 2" key="1">
    <citation type="submission" date="2020-09" db="EMBL/GenBank/DDBJ databases">
        <title>De no assembly of potato wild relative species, Solanum commersonii.</title>
        <authorList>
            <person name="Cho K."/>
        </authorList>
    </citation>
    <scope>NUCLEOTIDE SEQUENCE [LARGE SCALE GENOMIC DNA]</scope>
    <source>
        <strain evidence="1">LZ3.2</strain>
        <tissue evidence="1">Leaf</tissue>
    </source>
</reference>